<comment type="caution">
    <text evidence="4">The sequence shown here is derived from an EMBL/GenBank/DDBJ whole genome shotgun (WGS) entry which is preliminary data.</text>
</comment>
<proteinExistence type="inferred from homology"/>
<dbReference type="InterPro" id="IPR000352">
    <property type="entry name" value="Pep_chain_release_fac_I"/>
</dbReference>
<dbReference type="PANTHER" id="PTHR47814:SF1">
    <property type="entry name" value="PEPTIDYL-TRNA HYDROLASE ARFB"/>
    <property type="match status" value="1"/>
</dbReference>
<gene>
    <name evidence="4" type="primary">arfB</name>
    <name evidence="4" type="ORF">HQ497_08415</name>
</gene>
<dbReference type="Pfam" id="PF00472">
    <property type="entry name" value="RF-1"/>
    <property type="match status" value="1"/>
</dbReference>
<evidence type="ECO:0000259" key="3">
    <source>
        <dbReference type="PROSITE" id="PS00745"/>
    </source>
</evidence>
<dbReference type="EMBL" id="JABMOJ010000313">
    <property type="protein sequence ID" value="NQV65375.1"/>
    <property type="molecule type" value="Genomic_DNA"/>
</dbReference>
<dbReference type="AlphaFoldDB" id="A0A972VW54"/>
<dbReference type="GO" id="GO:0004045">
    <property type="term" value="F:peptidyl-tRNA hydrolase activity"/>
    <property type="evidence" value="ECO:0007669"/>
    <property type="project" value="UniProtKB-EC"/>
</dbReference>
<keyword evidence="4" id="KW-0378">Hydrolase</keyword>
<dbReference type="GO" id="GO:0072344">
    <property type="term" value="P:rescue of stalled ribosome"/>
    <property type="evidence" value="ECO:0007669"/>
    <property type="project" value="TreeGrafter"/>
</dbReference>
<dbReference type="EC" id="3.1.1.29" evidence="4"/>
<dbReference type="GO" id="GO:0003747">
    <property type="term" value="F:translation release factor activity"/>
    <property type="evidence" value="ECO:0007669"/>
    <property type="project" value="InterPro"/>
</dbReference>
<dbReference type="SUPFAM" id="SSF75620">
    <property type="entry name" value="Release factor"/>
    <property type="match status" value="1"/>
</dbReference>
<evidence type="ECO:0000256" key="1">
    <source>
        <dbReference type="ARBA" id="ARBA00010835"/>
    </source>
</evidence>
<evidence type="ECO:0000313" key="5">
    <source>
        <dbReference type="Proteomes" id="UP000754644"/>
    </source>
</evidence>
<dbReference type="Proteomes" id="UP000754644">
    <property type="component" value="Unassembled WGS sequence"/>
</dbReference>
<feature type="region of interest" description="Disordered" evidence="2">
    <location>
        <begin position="97"/>
        <end position="135"/>
    </location>
</feature>
<feature type="compositionally biased region" description="Basic residues" evidence="2">
    <location>
        <begin position="97"/>
        <end position="106"/>
    </location>
</feature>
<organism evidence="4 5">
    <name type="scientific">SAR86 cluster bacterium</name>
    <dbReference type="NCBI Taxonomy" id="2030880"/>
    <lineage>
        <taxon>Bacteria</taxon>
        <taxon>Pseudomonadati</taxon>
        <taxon>Pseudomonadota</taxon>
        <taxon>Gammaproteobacteria</taxon>
        <taxon>SAR86 cluster</taxon>
    </lineage>
</organism>
<feature type="domain" description="Prokaryotic-type class I peptide chain release factors" evidence="3">
    <location>
        <begin position="18"/>
        <end position="34"/>
    </location>
</feature>
<evidence type="ECO:0000256" key="2">
    <source>
        <dbReference type="SAM" id="MobiDB-lite"/>
    </source>
</evidence>
<dbReference type="Gene3D" id="3.30.160.20">
    <property type="match status" value="1"/>
</dbReference>
<comment type="similarity">
    <text evidence="1">Belongs to the prokaryotic/mitochondrial release factor family.</text>
</comment>
<feature type="compositionally biased region" description="Basic residues" evidence="2">
    <location>
        <begin position="121"/>
        <end position="135"/>
    </location>
</feature>
<dbReference type="PROSITE" id="PS00745">
    <property type="entry name" value="RF_PROK_I"/>
    <property type="match status" value="1"/>
</dbReference>
<dbReference type="InterPro" id="IPR045853">
    <property type="entry name" value="Pep_chain_release_fac_I_sf"/>
</dbReference>
<protein>
    <submittedName>
        <fullName evidence="4">Aminoacyl-tRNA hydrolase</fullName>
        <ecNumber evidence="4">3.1.1.29</ecNumber>
    </submittedName>
</protein>
<name>A0A972VW54_9GAMM</name>
<reference evidence="4" key="1">
    <citation type="submission" date="2020-05" db="EMBL/GenBank/DDBJ databases">
        <title>Sulfur intermediates as new biogeochemical hubs in an aquatic model microbial ecosystem.</title>
        <authorList>
            <person name="Vigneron A."/>
        </authorList>
    </citation>
    <scope>NUCLEOTIDE SEQUENCE</scope>
    <source>
        <strain evidence="4">Bin.250</strain>
    </source>
</reference>
<dbReference type="NCBIfam" id="NF006718">
    <property type="entry name" value="PRK09256.1"/>
    <property type="match status" value="1"/>
</dbReference>
<dbReference type="GO" id="GO:0043022">
    <property type="term" value="F:ribosome binding"/>
    <property type="evidence" value="ECO:0007669"/>
    <property type="project" value="TreeGrafter"/>
</dbReference>
<dbReference type="PANTHER" id="PTHR47814">
    <property type="entry name" value="PEPTIDYL-TRNA HYDROLASE ARFB"/>
    <property type="match status" value="1"/>
</dbReference>
<accession>A0A972VW54</accession>
<evidence type="ECO:0000313" key="4">
    <source>
        <dbReference type="EMBL" id="NQV65375.1"/>
    </source>
</evidence>
<sequence>MLTSLDIPDSEIELSAIRASGPGGQNVNKVSTAIHLRFDINHSSLPESVKAGLLALRDRRISSDGVLMIKAQRTRSQDKNRQDALARLDELLAKAQFRQKARRASKPTRSSVRKRLDTKTQHGKKKVQRKHIPDD</sequence>